<accession>A0A8H7A4N2</accession>
<sequence length="58" mass="6687">MSDPKIVWNPGSKETHIEQVESWKLRAENVQRHVRRTGTALPGLAHGPQQEHVETYWA</sequence>
<name>A0A8H7A4N2_9EURO</name>
<evidence type="ECO:0000313" key="2">
    <source>
        <dbReference type="EMBL" id="KAF7502575.1"/>
    </source>
</evidence>
<dbReference type="Proteomes" id="UP000606974">
    <property type="component" value="Unassembled WGS sequence"/>
</dbReference>
<proteinExistence type="predicted"/>
<dbReference type="AlphaFoldDB" id="A0A8H7A4N2"/>
<reference evidence="2" key="1">
    <citation type="submission" date="2020-02" db="EMBL/GenBank/DDBJ databases">
        <authorList>
            <person name="Palmer J.M."/>
        </authorList>
    </citation>
    <scope>NUCLEOTIDE SEQUENCE</scope>
    <source>
        <strain evidence="2">EPUS1.4</strain>
        <tissue evidence="2">Thallus</tissue>
    </source>
</reference>
<protein>
    <submittedName>
        <fullName evidence="2">Uncharacterized protein</fullName>
    </submittedName>
</protein>
<gene>
    <name evidence="2" type="ORF">GJ744_005466</name>
</gene>
<dbReference type="EMBL" id="JAACFV010000237">
    <property type="protein sequence ID" value="KAF7502575.1"/>
    <property type="molecule type" value="Genomic_DNA"/>
</dbReference>
<evidence type="ECO:0000256" key="1">
    <source>
        <dbReference type="SAM" id="MobiDB-lite"/>
    </source>
</evidence>
<organism evidence="2 3">
    <name type="scientific">Endocarpon pusillum</name>
    <dbReference type="NCBI Taxonomy" id="364733"/>
    <lineage>
        <taxon>Eukaryota</taxon>
        <taxon>Fungi</taxon>
        <taxon>Dikarya</taxon>
        <taxon>Ascomycota</taxon>
        <taxon>Pezizomycotina</taxon>
        <taxon>Eurotiomycetes</taxon>
        <taxon>Chaetothyriomycetidae</taxon>
        <taxon>Verrucariales</taxon>
        <taxon>Verrucariaceae</taxon>
        <taxon>Endocarpon</taxon>
    </lineage>
</organism>
<feature type="region of interest" description="Disordered" evidence="1">
    <location>
        <begin position="38"/>
        <end position="58"/>
    </location>
</feature>
<keyword evidence="3" id="KW-1185">Reference proteome</keyword>
<comment type="caution">
    <text evidence="2">The sequence shown here is derived from an EMBL/GenBank/DDBJ whole genome shotgun (WGS) entry which is preliminary data.</text>
</comment>
<evidence type="ECO:0000313" key="3">
    <source>
        <dbReference type="Proteomes" id="UP000606974"/>
    </source>
</evidence>
<feature type="compositionally biased region" description="Basic and acidic residues" evidence="1">
    <location>
        <begin position="49"/>
        <end position="58"/>
    </location>
</feature>